<evidence type="ECO:0000256" key="3">
    <source>
        <dbReference type="ARBA" id="ARBA00022452"/>
    </source>
</evidence>
<dbReference type="Proteomes" id="UP000016569">
    <property type="component" value="Unassembled WGS sequence"/>
</dbReference>
<dbReference type="PANTHER" id="PTHR30069">
    <property type="entry name" value="TONB-DEPENDENT OUTER MEMBRANE RECEPTOR"/>
    <property type="match status" value="1"/>
</dbReference>
<evidence type="ECO:0000256" key="6">
    <source>
        <dbReference type="ARBA" id="ARBA00023077"/>
    </source>
</evidence>
<comment type="subcellular location">
    <subcellularLocation>
        <location evidence="1">Cell outer membrane</location>
        <topology evidence="1">Multi-pass membrane protein</topology>
    </subcellularLocation>
</comment>
<evidence type="ECO:0000259" key="9">
    <source>
        <dbReference type="Pfam" id="PF00593"/>
    </source>
</evidence>
<dbReference type="AlphaFoldDB" id="A0A8E0NCU0"/>
<sequence length="532" mass="56858">MIVMRERESGAVLDASVAERGGARLSGSGSRGFGRLTLTASGLYEHSDGYVPVRGPERGAADTPTDLESLGGALRADWAATDDIAVSARFGAWEDERGAGLEGARAESSGQIYSLTAARQPTADRLGWRAQMWRHDSDLSNTFVSVADDRSSASLANNQYATPATGLGANFALRRAAERWGGSLEWEVGADVRSTEGEVREVNAFNRQRIAGGETLIAGAYAEGSWTGGPWLVAGGLRADRWSNENGRRLETNTATDVVLLDQRSPDRDGEVVSARLAARRDLGGGWAARAAAYTGFRPPTLNELHRPFRVGNDITEANPELEPEVLRGVEAGLAWSGGAVDLTATVFHNEIEDAIVNVTIGEGPGVFPVAGFVPAGGVLRQRRNAGTVEATGVEVEARWRLETVTLSGALSATDARMDGGTDAPQLTGLRPAQAPIWSATAGIDWRASDRLGLSARARYESRRFDDDLNSRELDPALVLDARAEWRANTRTVLYLAADNLFDEDVEVARTGDGVPGYGPPRTVRAGLRLTY</sequence>
<gene>
    <name evidence="10" type="ORF">MBEBAB_2280</name>
</gene>
<dbReference type="SUPFAM" id="SSF56935">
    <property type="entry name" value="Porins"/>
    <property type="match status" value="1"/>
</dbReference>
<keyword evidence="6" id="KW-0798">TonB box</keyword>
<dbReference type="PANTHER" id="PTHR30069:SF53">
    <property type="entry name" value="COLICIN I RECEPTOR-RELATED"/>
    <property type="match status" value="1"/>
</dbReference>
<dbReference type="InterPro" id="IPR036942">
    <property type="entry name" value="Beta-barrel_TonB_sf"/>
</dbReference>
<dbReference type="EMBL" id="BATC01000049">
    <property type="protein sequence ID" value="GAD60030.1"/>
    <property type="molecule type" value="Genomic_DNA"/>
</dbReference>
<reference evidence="11" key="1">
    <citation type="journal article" date="2013" name="Genome Announc.">
        <title>Draft Genome Sequence of the Dimorphic Prosthecate Bacterium Brevundimonas abyssalis TAR-001T.</title>
        <authorList>
            <person name="Tsubouchi T."/>
            <person name="Nishi S."/>
            <person name="Usui K."/>
            <person name="Shimane Y."/>
            <person name="Takaki Y."/>
            <person name="Maruyama T."/>
            <person name="Hatada Y."/>
        </authorList>
    </citation>
    <scope>NUCLEOTIDE SEQUENCE [LARGE SCALE GENOMIC DNA]</scope>
    <source>
        <strain evidence="11">TAR-001</strain>
    </source>
</reference>
<dbReference type="GO" id="GO:0009279">
    <property type="term" value="C:cell outer membrane"/>
    <property type="evidence" value="ECO:0007669"/>
    <property type="project" value="UniProtKB-SubCell"/>
</dbReference>
<dbReference type="GO" id="GO:0044718">
    <property type="term" value="P:siderophore transmembrane transport"/>
    <property type="evidence" value="ECO:0007669"/>
    <property type="project" value="TreeGrafter"/>
</dbReference>
<dbReference type="InterPro" id="IPR039426">
    <property type="entry name" value="TonB-dep_rcpt-like"/>
</dbReference>
<organism evidence="10 11">
    <name type="scientific">Brevundimonas abyssalis TAR-001</name>
    <dbReference type="NCBI Taxonomy" id="1391729"/>
    <lineage>
        <taxon>Bacteria</taxon>
        <taxon>Pseudomonadati</taxon>
        <taxon>Pseudomonadota</taxon>
        <taxon>Alphaproteobacteria</taxon>
        <taxon>Caulobacterales</taxon>
        <taxon>Caulobacteraceae</taxon>
        <taxon>Brevundimonas</taxon>
    </lineage>
</organism>
<keyword evidence="3" id="KW-1134">Transmembrane beta strand</keyword>
<dbReference type="InterPro" id="IPR000531">
    <property type="entry name" value="Beta-barrel_TonB"/>
</dbReference>
<dbReference type="GO" id="GO:0015344">
    <property type="term" value="F:siderophore uptake transmembrane transporter activity"/>
    <property type="evidence" value="ECO:0007669"/>
    <property type="project" value="TreeGrafter"/>
</dbReference>
<evidence type="ECO:0000313" key="11">
    <source>
        <dbReference type="Proteomes" id="UP000016569"/>
    </source>
</evidence>
<keyword evidence="2" id="KW-0813">Transport</keyword>
<evidence type="ECO:0000256" key="7">
    <source>
        <dbReference type="ARBA" id="ARBA00023136"/>
    </source>
</evidence>
<dbReference type="Pfam" id="PF00593">
    <property type="entry name" value="TonB_dep_Rec_b-barrel"/>
    <property type="match status" value="1"/>
</dbReference>
<evidence type="ECO:0000256" key="5">
    <source>
        <dbReference type="ARBA" id="ARBA00022729"/>
    </source>
</evidence>
<accession>A0A8E0NCU0</accession>
<proteinExistence type="predicted"/>
<evidence type="ECO:0000313" key="10">
    <source>
        <dbReference type="EMBL" id="GAD60030.1"/>
    </source>
</evidence>
<evidence type="ECO:0000256" key="1">
    <source>
        <dbReference type="ARBA" id="ARBA00004571"/>
    </source>
</evidence>
<protein>
    <submittedName>
        <fullName evidence="10">TonB-dependent receptor</fullName>
    </submittedName>
</protein>
<evidence type="ECO:0000256" key="4">
    <source>
        <dbReference type="ARBA" id="ARBA00022692"/>
    </source>
</evidence>
<dbReference type="Gene3D" id="2.40.170.20">
    <property type="entry name" value="TonB-dependent receptor, beta-barrel domain"/>
    <property type="match status" value="1"/>
</dbReference>
<comment type="caution">
    <text evidence="10">The sequence shown here is derived from an EMBL/GenBank/DDBJ whole genome shotgun (WGS) entry which is preliminary data.</text>
</comment>
<keyword evidence="4" id="KW-0812">Transmembrane</keyword>
<keyword evidence="8" id="KW-0998">Cell outer membrane</keyword>
<keyword evidence="10" id="KW-0675">Receptor</keyword>
<keyword evidence="7" id="KW-0472">Membrane</keyword>
<evidence type="ECO:0000256" key="2">
    <source>
        <dbReference type="ARBA" id="ARBA00022448"/>
    </source>
</evidence>
<keyword evidence="5" id="KW-0732">Signal</keyword>
<evidence type="ECO:0000256" key="8">
    <source>
        <dbReference type="ARBA" id="ARBA00023237"/>
    </source>
</evidence>
<feature type="domain" description="TonB-dependent receptor-like beta-barrel" evidence="9">
    <location>
        <begin position="77"/>
        <end position="501"/>
    </location>
</feature>
<name>A0A8E0NCU0_9CAUL</name>
<keyword evidence="11" id="KW-1185">Reference proteome</keyword>